<name>A0A3Q9DJE6_9CHRO</name>
<sequence>MITQNSLLQTAKSYRTLAAVTISKGAANSVSHPDQRIDQEALVFAVSGQTEGIIQLSLKLLTSKVKSLII</sequence>
<dbReference type="AlphaFoldDB" id="A0A3Q9DJE6"/>
<protein>
    <submittedName>
        <fullName evidence="1">Uncharacterized protein</fullName>
    </submittedName>
</protein>
<reference evidence="1" key="1">
    <citation type="journal article" date="2018" name="ACS Chem. Biol.">
        <title>A Unique Biosynthetic Pathway in Bloom-Forming Cyanobacterial Genus Microcystis Jointly Assembles Cytotoxic Aeruginoguanidines and Microguanidines.</title>
        <authorList>
            <person name="Pancrace C."/>
            <person name="Ishida K."/>
            <person name="Briand E."/>
            <person name="Gatte Pichi D."/>
            <person name="Weiz A.R."/>
            <person name="Guljamow A."/>
            <person name="Scalvenzi T."/>
            <person name="Sassoon N."/>
            <person name="Hertweck C."/>
            <person name="Dittmann E."/>
            <person name="Gugger M."/>
        </authorList>
    </citation>
    <scope>NUCLEOTIDE SEQUENCE</scope>
    <source>
        <strain evidence="1">PCC 9804</strain>
    </source>
</reference>
<dbReference type="EMBL" id="MH049494">
    <property type="protein sequence ID" value="AZP89467.1"/>
    <property type="molecule type" value="Genomic_DNA"/>
</dbReference>
<proteinExistence type="predicted"/>
<organism evidence="1">
    <name type="scientific">Microcystis sp. PCC 9804</name>
    <dbReference type="NCBI Taxonomy" id="2497712"/>
    <lineage>
        <taxon>Bacteria</taxon>
        <taxon>Bacillati</taxon>
        <taxon>Cyanobacteriota</taxon>
        <taxon>Cyanophyceae</taxon>
        <taxon>Oscillatoriophycideae</taxon>
        <taxon>Chroococcales</taxon>
        <taxon>Microcystaceae</taxon>
        <taxon>Microcystis</taxon>
    </lineage>
</organism>
<evidence type="ECO:0000313" key="1">
    <source>
        <dbReference type="EMBL" id="AZP89467.1"/>
    </source>
</evidence>
<accession>A0A3Q9DJE6</accession>